<keyword evidence="9" id="KW-1185">Reference proteome</keyword>
<dbReference type="PANTHER" id="PTHR30250">
    <property type="entry name" value="PST FAMILY PREDICTED COLANIC ACID TRANSPORTER"/>
    <property type="match status" value="1"/>
</dbReference>
<dbReference type="EMBL" id="UGSJ01000001">
    <property type="protein sequence ID" value="SUA91289.1"/>
    <property type="molecule type" value="Genomic_DNA"/>
</dbReference>
<sequence>MSKKDVLSAIFGSGFSRGYVLGSELVLLLITTSWMKPVDRGMYIAGFSLLKTVSIVSSLSFGQISIHLISERRNNSVGDIGGSLLAGCVLFPAIALSGLYAYGCVSDDFRRIYVEPYWPLLAIGLPIFVLELYFYAFLTALGRLNTGNKAIVVGKTVAWGGVLVLGFLNSHLNAVEVLVSLVAGQLVIILGYCYGLISEFRRRKVHLTFEWSTFFGMLSKSFRLHPSIIGTVIFGGVDVLIAFRLAGAKAASDYQIAVQLLAALSILPFAIAQFGYKIVPQLGAKLAWQRFRGIVYKGLAVHCLLAALSAGGGWFVAHHFFRGQYADAGALYIVLVIGAPGLFLSLVMAPFWIGFGYFAATSTLTIVTGALMLPLGYLLTAQYGVIGTVATFVSGQLLSVVINGFFIKHLGRAHHA</sequence>
<feature type="transmembrane region" description="Helical" evidence="6">
    <location>
        <begin position="329"/>
        <end position="348"/>
    </location>
</feature>
<dbReference type="EMBL" id="CP010310">
    <property type="protein sequence ID" value="AJC20342.1"/>
    <property type="molecule type" value="Genomic_DNA"/>
</dbReference>
<protein>
    <submittedName>
        <fullName evidence="8">Polysaccharide biosynthesis protein</fullName>
    </submittedName>
</protein>
<feature type="transmembrane region" description="Helical" evidence="6">
    <location>
        <begin position="294"/>
        <end position="317"/>
    </location>
</feature>
<evidence type="ECO:0000313" key="10">
    <source>
        <dbReference type="Proteomes" id="UP000254589"/>
    </source>
</evidence>
<feature type="transmembrane region" description="Helical" evidence="6">
    <location>
        <begin position="383"/>
        <end position="407"/>
    </location>
</feature>
<evidence type="ECO:0000256" key="5">
    <source>
        <dbReference type="ARBA" id="ARBA00023136"/>
    </source>
</evidence>
<feature type="transmembrane region" description="Helical" evidence="6">
    <location>
        <begin position="117"/>
        <end position="138"/>
    </location>
</feature>
<evidence type="ECO:0000313" key="7">
    <source>
        <dbReference type="EMBL" id="AJC20342.1"/>
    </source>
</evidence>
<reference evidence="8 10" key="3">
    <citation type="submission" date="2018-06" db="EMBL/GenBank/DDBJ databases">
        <authorList>
            <consortium name="Pathogen Informatics"/>
            <person name="Doyle S."/>
        </authorList>
    </citation>
    <scope>NUCLEOTIDE SEQUENCE [LARGE SCALE GENOMIC DNA]</scope>
    <source>
        <strain evidence="8 10">NCTC13159</strain>
    </source>
</reference>
<dbReference type="KEGG" id="ppul:RO07_07420"/>
<reference evidence="7" key="2">
    <citation type="submission" date="2016-11" db="EMBL/GenBank/DDBJ databases">
        <title>Complete Genome Sequencing of Pandoraea pulmonicola DSM 16583.</title>
        <authorList>
            <person name="Chan K.-G."/>
        </authorList>
    </citation>
    <scope>NUCLEOTIDE SEQUENCE</scope>
    <source>
        <strain evidence="7">DSM 16583</strain>
    </source>
</reference>
<dbReference type="Proteomes" id="UP000254589">
    <property type="component" value="Unassembled WGS sequence"/>
</dbReference>
<organism evidence="8 10">
    <name type="scientific">Pandoraea pulmonicola</name>
    <dbReference type="NCBI Taxonomy" id="93221"/>
    <lineage>
        <taxon>Bacteria</taxon>
        <taxon>Pseudomonadati</taxon>
        <taxon>Pseudomonadota</taxon>
        <taxon>Betaproteobacteria</taxon>
        <taxon>Burkholderiales</taxon>
        <taxon>Burkholderiaceae</taxon>
        <taxon>Pandoraea</taxon>
    </lineage>
</organism>
<feature type="transmembrane region" description="Helical" evidence="6">
    <location>
        <begin position="83"/>
        <end position="102"/>
    </location>
</feature>
<keyword evidence="4 6" id="KW-1133">Transmembrane helix</keyword>
<dbReference type="AlphaFoldDB" id="A0AAJ4ZD84"/>
<dbReference type="PANTHER" id="PTHR30250:SF11">
    <property type="entry name" value="O-ANTIGEN TRANSPORTER-RELATED"/>
    <property type="match status" value="1"/>
</dbReference>
<accession>A0AAJ4ZD84</accession>
<dbReference type="GO" id="GO:0005886">
    <property type="term" value="C:plasma membrane"/>
    <property type="evidence" value="ECO:0007669"/>
    <property type="project" value="UniProtKB-SubCell"/>
</dbReference>
<comment type="subcellular location">
    <subcellularLocation>
        <location evidence="1">Cell membrane</location>
        <topology evidence="1">Multi-pass membrane protein</topology>
    </subcellularLocation>
</comment>
<feature type="transmembrane region" description="Helical" evidence="6">
    <location>
        <begin position="355"/>
        <end position="377"/>
    </location>
</feature>
<evidence type="ECO:0000256" key="2">
    <source>
        <dbReference type="ARBA" id="ARBA00022475"/>
    </source>
</evidence>
<feature type="transmembrane region" description="Helical" evidence="6">
    <location>
        <begin position="227"/>
        <end position="248"/>
    </location>
</feature>
<keyword evidence="5 6" id="KW-0472">Membrane</keyword>
<dbReference type="Proteomes" id="UP000035086">
    <property type="component" value="Chromosome"/>
</dbReference>
<gene>
    <name evidence="8" type="ORF">NCTC13159_02782</name>
    <name evidence="7" type="ORF">RO07_07420</name>
</gene>
<evidence type="ECO:0000256" key="1">
    <source>
        <dbReference type="ARBA" id="ARBA00004651"/>
    </source>
</evidence>
<feature type="transmembrane region" description="Helical" evidence="6">
    <location>
        <begin position="254"/>
        <end position="274"/>
    </location>
</feature>
<name>A0AAJ4ZD84_PANPU</name>
<evidence type="ECO:0000256" key="3">
    <source>
        <dbReference type="ARBA" id="ARBA00022692"/>
    </source>
</evidence>
<evidence type="ECO:0000256" key="4">
    <source>
        <dbReference type="ARBA" id="ARBA00022989"/>
    </source>
</evidence>
<proteinExistence type="predicted"/>
<feature type="transmembrane region" description="Helical" evidence="6">
    <location>
        <begin position="150"/>
        <end position="168"/>
    </location>
</feature>
<keyword evidence="3 6" id="KW-0812">Transmembrane</keyword>
<evidence type="ECO:0000313" key="9">
    <source>
        <dbReference type="Proteomes" id="UP000035086"/>
    </source>
</evidence>
<reference evidence="9" key="1">
    <citation type="submission" date="2014-12" db="EMBL/GenBank/DDBJ databases">
        <title>Complete Genome Sequencing of Pandoraea pulmonicola DSM 16583.</title>
        <authorList>
            <person name="Chan K.-G."/>
        </authorList>
    </citation>
    <scope>NUCLEOTIDE SEQUENCE [LARGE SCALE GENOMIC DNA]</scope>
    <source>
        <strain evidence="9">DSM 16583</strain>
    </source>
</reference>
<dbReference type="RefSeq" id="WP_039406539.1">
    <property type="nucleotide sequence ID" value="NZ_CP010310.2"/>
</dbReference>
<dbReference type="InterPro" id="IPR050833">
    <property type="entry name" value="Poly_Biosynth_Transport"/>
</dbReference>
<keyword evidence="2" id="KW-1003">Cell membrane</keyword>
<evidence type="ECO:0000313" key="8">
    <source>
        <dbReference type="EMBL" id="SUA91289.1"/>
    </source>
</evidence>
<feature type="transmembrane region" description="Helical" evidence="6">
    <location>
        <begin position="174"/>
        <end position="197"/>
    </location>
</feature>
<feature type="transmembrane region" description="Helical" evidence="6">
    <location>
        <begin position="42"/>
        <end position="62"/>
    </location>
</feature>
<evidence type="ECO:0000256" key="6">
    <source>
        <dbReference type="SAM" id="Phobius"/>
    </source>
</evidence>